<comment type="caution">
    <text evidence="1">The sequence shown here is derived from an EMBL/GenBank/DDBJ whole genome shotgun (WGS) entry which is preliminary data.</text>
</comment>
<reference evidence="1" key="2">
    <citation type="journal article" date="2022" name="Res Sq">
        <title>Comparative Genomics Reveals Insights into the Divergent Evolution of Astigmatic Mites and Household Pest Adaptations.</title>
        <authorList>
            <person name="Xiong Q."/>
            <person name="Wan A.T.-Y."/>
            <person name="Liu X.-Y."/>
            <person name="Fung C.S.-H."/>
            <person name="Xiao X."/>
            <person name="Malainual N."/>
            <person name="Hou J."/>
            <person name="Wang L."/>
            <person name="Wang M."/>
            <person name="Yang K."/>
            <person name="Cui Y."/>
            <person name="Leung E."/>
            <person name="Nong W."/>
            <person name="Shin S.-K."/>
            <person name="Au S."/>
            <person name="Jeong K.Y."/>
            <person name="Chew F.T."/>
            <person name="Hui J."/>
            <person name="Leung T.F."/>
            <person name="Tungtrongchitr A."/>
            <person name="Zhong N."/>
            <person name="Liu Z."/>
            <person name="Tsui S."/>
        </authorList>
    </citation>
    <scope>NUCLEOTIDE SEQUENCE</scope>
    <source>
        <strain evidence="1">Derf</strain>
        <tissue evidence="1">Whole organism</tissue>
    </source>
</reference>
<sequence length="66" mass="7856">MLYLVLYSNLSVEELVESKQYNNNNLTKKKEKKVQKNFKFPNTQIKKNFFLDECVKNPVLPNTMND</sequence>
<gene>
    <name evidence="1" type="ORF">DERF_013237</name>
</gene>
<name>A0A922KW30_DERFA</name>
<dbReference type="Proteomes" id="UP000790347">
    <property type="component" value="Unassembled WGS sequence"/>
</dbReference>
<proteinExistence type="predicted"/>
<organism evidence="1 2">
    <name type="scientific">Dermatophagoides farinae</name>
    <name type="common">American house dust mite</name>
    <dbReference type="NCBI Taxonomy" id="6954"/>
    <lineage>
        <taxon>Eukaryota</taxon>
        <taxon>Metazoa</taxon>
        <taxon>Ecdysozoa</taxon>
        <taxon>Arthropoda</taxon>
        <taxon>Chelicerata</taxon>
        <taxon>Arachnida</taxon>
        <taxon>Acari</taxon>
        <taxon>Acariformes</taxon>
        <taxon>Sarcoptiformes</taxon>
        <taxon>Astigmata</taxon>
        <taxon>Psoroptidia</taxon>
        <taxon>Analgoidea</taxon>
        <taxon>Pyroglyphidae</taxon>
        <taxon>Dermatophagoidinae</taxon>
        <taxon>Dermatophagoides</taxon>
    </lineage>
</organism>
<protein>
    <submittedName>
        <fullName evidence="1">Uncharacterized protein</fullName>
    </submittedName>
</protein>
<evidence type="ECO:0000313" key="1">
    <source>
        <dbReference type="EMBL" id="KAH9497234.1"/>
    </source>
</evidence>
<keyword evidence="2" id="KW-1185">Reference proteome</keyword>
<dbReference type="EMBL" id="ASGP02000007">
    <property type="protein sequence ID" value="KAH9497234.1"/>
    <property type="molecule type" value="Genomic_DNA"/>
</dbReference>
<reference evidence="1" key="1">
    <citation type="submission" date="2013-05" db="EMBL/GenBank/DDBJ databases">
        <authorList>
            <person name="Yim A.K.Y."/>
            <person name="Chan T.F."/>
            <person name="Ji K.M."/>
            <person name="Liu X.Y."/>
            <person name="Zhou J.W."/>
            <person name="Li R.Q."/>
            <person name="Yang K.Y."/>
            <person name="Li J."/>
            <person name="Li M."/>
            <person name="Law P.T.W."/>
            <person name="Wu Y.L."/>
            <person name="Cai Z.L."/>
            <person name="Qin H."/>
            <person name="Bao Y."/>
            <person name="Leung R.K.K."/>
            <person name="Ng P.K.S."/>
            <person name="Zou J."/>
            <person name="Zhong X.J."/>
            <person name="Ran P.X."/>
            <person name="Zhong N.S."/>
            <person name="Liu Z.G."/>
            <person name="Tsui S.K.W."/>
        </authorList>
    </citation>
    <scope>NUCLEOTIDE SEQUENCE</scope>
    <source>
        <strain evidence="1">Derf</strain>
        <tissue evidence="1">Whole organism</tissue>
    </source>
</reference>
<dbReference type="AlphaFoldDB" id="A0A922KW30"/>
<accession>A0A922KW30</accession>
<evidence type="ECO:0000313" key="2">
    <source>
        <dbReference type="Proteomes" id="UP000790347"/>
    </source>
</evidence>